<gene>
    <name evidence="2" type="ORF">E8M01_22405</name>
</gene>
<protein>
    <submittedName>
        <fullName evidence="2">Nuclear transport factor 2 family protein</fullName>
    </submittedName>
</protein>
<name>A0A4D7B946_9HYPH</name>
<dbReference type="Gene3D" id="3.10.450.50">
    <property type="match status" value="1"/>
</dbReference>
<dbReference type="OrthoDB" id="9808719at2"/>
<sequence>MTNPSELADRYIAMWNETDASARRKLVAEIWAPDAHFADPVAAGRGHDQIDAVLAGVQQQFAGLSFSLTGKPDGFGDNVRLSWQLAAGDGPAVVKGTDIGRVTADGRLASVVGFFDLVPG</sequence>
<dbReference type="KEGG" id="pstg:E8M01_22405"/>
<dbReference type="Proteomes" id="UP000298781">
    <property type="component" value="Chromosome"/>
</dbReference>
<evidence type="ECO:0000313" key="2">
    <source>
        <dbReference type="EMBL" id="QCI66748.1"/>
    </source>
</evidence>
<evidence type="ECO:0000313" key="3">
    <source>
        <dbReference type="Proteomes" id="UP000298781"/>
    </source>
</evidence>
<dbReference type="Pfam" id="PF12680">
    <property type="entry name" value="SnoaL_2"/>
    <property type="match status" value="1"/>
</dbReference>
<feature type="domain" description="SnoaL-like" evidence="1">
    <location>
        <begin position="9"/>
        <end position="110"/>
    </location>
</feature>
<dbReference type="InterPro" id="IPR037401">
    <property type="entry name" value="SnoaL-like"/>
</dbReference>
<dbReference type="AlphaFoldDB" id="A0A4D7B946"/>
<dbReference type="RefSeq" id="WP_136962187.1">
    <property type="nucleotide sequence ID" value="NZ_CP039690.1"/>
</dbReference>
<accession>A0A4D7B946</accession>
<dbReference type="EMBL" id="CP039690">
    <property type="protein sequence ID" value="QCI66748.1"/>
    <property type="molecule type" value="Genomic_DNA"/>
</dbReference>
<dbReference type="InterPro" id="IPR032710">
    <property type="entry name" value="NTF2-like_dom_sf"/>
</dbReference>
<proteinExistence type="predicted"/>
<reference evidence="2 3" key="1">
    <citation type="submission" date="2019-04" db="EMBL/GenBank/DDBJ databases">
        <title>Phreatobacter aquaticus sp. nov.</title>
        <authorList>
            <person name="Choi A."/>
        </authorList>
    </citation>
    <scope>NUCLEOTIDE SEQUENCE [LARGE SCALE GENOMIC DNA]</scope>
    <source>
        <strain evidence="2 3">KCTC 52518</strain>
    </source>
</reference>
<keyword evidence="3" id="KW-1185">Reference proteome</keyword>
<evidence type="ECO:0000259" key="1">
    <source>
        <dbReference type="Pfam" id="PF12680"/>
    </source>
</evidence>
<organism evidence="2 3">
    <name type="scientific">Phreatobacter stygius</name>
    <dbReference type="NCBI Taxonomy" id="1940610"/>
    <lineage>
        <taxon>Bacteria</taxon>
        <taxon>Pseudomonadati</taxon>
        <taxon>Pseudomonadota</taxon>
        <taxon>Alphaproteobacteria</taxon>
        <taxon>Hyphomicrobiales</taxon>
        <taxon>Phreatobacteraceae</taxon>
        <taxon>Phreatobacter</taxon>
    </lineage>
</organism>
<dbReference type="SUPFAM" id="SSF54427">
    <property type="entry name" value="NTF2-like"/>
    <property type="match status" value="1"/>
</dbReference>